<evidence type="ECO:0000256" key="3">
    <source>
        <dbReference type="ARBA" id="ARBA00022448"/>
    </source>
</evidence>
<dbReference type="RefSeq" id="XP_064852289.1">
    <property type="nucleotide sequence ID" value="XM_064996217.1"/>
</dbReference>
<feature type="transmembrane region" description="Helical" evidence="9">
    <location>
        <begin position="150"/>
        <end position="169"/>
    </location>
</feature>
<dbReference type="InterPro" id="IPR036259">
    <property type="entry name" value="MFS_trans_sf"/>
</dbReference>
<comment type="similarity">
    <text evidence="2 8">Belongs to the major facilitator superfamily. Sugar transporter (TC 2.A.1.1) family.</text>
</comment>
<feature type="transmembrane region" description="Helical" evidence="9">
    <location>
        <begin position="495"/>
        <end position="511"/>
    </location>
</feature>
<feature type="transmembrane region" description="Helical" evidence="9">
    <location>
        <begin position="204"/>
        <end position="223"/>
    </location>
</feature>
<evidence type="ECO:0000256" key="6">
    <source>
        <dbReference type="ARBA" id="ARBA00022989"/>
    </source>
</evidence>
<dbReference type="InterPro" id="IPR005828">
    <property type="entry name" value="MFS_sugar_transport-like"/>
</dbReference>
<dbReference type="AlphaFoldDB" id="A0AAV5QKP3"/>
<feature type="transmembrane region" description="Helical" evidence="9">
    <location>
        <begin position="243"/>
        <end position="264"/>
    </location>
</feature>
<dbReference type="Gene3D" id="1.20.1250.20">
    <property type="entry name" value="MFS general substrate transporter like domains"/>
    <property type="match status" value="1"/>
</dbReference>
<keyword evidence="3 8" id="KW-0813">Transport</keyword>
<evidence type="ECO:0000256" key="2">
    <source>
        <dbReference type="ARBA" id="ARBA00010992"/>
    </source>
</evidence>
<name>A0AAV5QKP3_9ASCO</name>
<keyword evidence="6 9" id="KW-1133">Transmembrane helix</keyword>
<dbReference type="FunFam" id="1.20.1250.20:FF:000254">
    <property type="entry name" value="MAL31p Maltose permease"/>
    <property type="match status" value="1"/>
</dbReference>
<evidence type="ECO:0000256" key="9">
    <source>
        <dbReference type="SAM" id="Phobius"/>
    </source>
</evidence>
<dbReference type="InterPro" id="IPR020846">
    <property type="entry name" value="MFS_dom"/>
</dbReference>
<dbReference type="PANTHER" id="PTHR48022">
    <property type="entry name" value="PLASTIDIC GLUCOSE TRANSPORTER 4"/>
    <property type="match status" value="1"/>
</dbReference>
<evidence type="ECO:0000256" key="8">
    <source>
        <dbReference type="RuleBase" id="RU003346"/>
    </source>
</evidence>
<keyword evidence="12" id="KW-1185">Reference proteome</keyword>
<dbReference type="InterPro" id="IPR050360">
    <property type="entry name" value="MFS_Sugar_Transporters"/>
</dbReference>
<evidence type="ECO:0000256" key="1">
    <source>
        <dbReference type="ARBA" id="ARBA00004141"/>
    </source>
</evidence>
<feature type="transmembrane region" description="Helical" evidence="9">
    <location>
        <begin position="330"/>
        <end position="354"/>
    </location>
</feature>
<evidence type="ECO:0000256" key="7">
    <source>
        <dbReference type="ARBA" id="ARBA00023136"/>
    </source>
</evidence>
<dbReference type="SUPFAM" id="SSF103473">
    <property type="entry name" value="MFS general substrate transporter"/>
    <property type="match status" value="1"/>
</dbReference>
<evidence type="ECO:0000259" key="10">
    <source>
        <dbReference type="PROSITE" id="PS50850"/>
    </source>
</evidence>
<feature type="transmembrane region" description="Helical" evidence="9">
    <location>
        <begin position="366"/>
        <end position="384"/>
    </location>
</feature>
<dbReference type="Proteomes" id="UP001360560">
    <property type="component" value="Unassembled WGS sequence"/>
</dbReference>
<dbReference type="Pfam" id="PF00083">
    <property type="entry name" value="Sugar_tr"/>
    <property type="match status" value="1"/>
</dbReference>
<evidence type="ECO:0000313" key="11">
    <source>
        <dbReference type="EMBL" id="GMM35289.1"/>
    </source>
</evidence>
<evidence type="ECO:0000256" key="4">
    <source>
        <dbReference type="ARBA" id="ARBA00022597"/>
    </source>
</evidence>
<evidence type="ECO:0000256" key="5">
    <source>
        <dbReference type="ARBA" id="ARBA00022692"/>
    </source>
</evidence>
<dbReference type="EMBL" id="BTFZ01000006">
    <property type="protein sequence ID" value="GMM35289.1"/>
    <property type="molecule type" value="Genomic_DNA"/>
</dbReference>
<organism evidence="11 12">
    <name type="scientific">Saccharomycopsis crataegensis</name>
    <dbReference type="NCBI Taxonomy" id="43959"/>
    <lineage>
        <taxon>Eukaryota</taxon>
        <taxon>Fungi</taxon>
        <taxon>Dikarya</taxon>
        <taxon>Ascomycota</taxon>
        <taxon>Saccharomycotina</taxon>
        <taxon>Saccharomycetes</taxon>
        <taxon>Saccharomycopsidaceae</taxon>
        <taxon>Saccharomycopsis</taxon>
    </lineage>
</organism>
<dbReference type="NCBIfam" id="TIGR00879">
    <property type="entry name" value="SP"/>
    <property type="match status" value="1"/>
</dbReference>
<dbReference type="PANTHER" id="PTHR48022:SF5">
    <property type="entry name" value="ALPHA-GLUCOSIDES PERMEASE MPH2-RELATED"/>
    <property type="match status" value="1"/>
</dbReference>
<dbReference type="InterPro" id="IPR003663">
    <property type="entry name" value="Sugar/inositol_transpt"/>
</dbReference>
<keyword evidence="5 9" id="KW-0812">Transmembrane</keyword>
<comment type="caution">
    <text evidence="11">The sequence shown here is derived from an EMBL/GenBank/DDBJ whole genome shotgun (WGS) entry which is preliminary data.</text>
</comment>
<feature type="transmembrane region" description="Helical" evidence="9">
    <location>
        <begin position="175"/>
        <end position="192"/>
    </location>
</feature>
<feature type="transmembrane region" description="Helical" evidence="9">
    <location>
        <begin position="391"/>
        <end position="414"/>
    </location>
</feature>
<gene>
    <name evidence="11" type="ORF">DASC09_026140</name>
</gene>
<dbReference type="GeneID" id="90073268"/>
<dbReference type="PROSITE" id="PS50850">
    <property type="entry name" value="MFS"/>
    <property type="match status" value="1"/>
</dbReference>
<dbReference type="GO" id="GO:0005351">
    <property type="term" value="F:carbohydrate:proton symporter activity"/>
    <property type="evidence" value="ECO:0007669"/>
    <property type="project" value="TreeGrafter"/>
</dbReference>
<reference evidence="11 12" key="1">
    <citation type="journal article" date="2023" name="Elife">
        <title>Identification of key yeast species and microbe-microbe interactions impacting larval growth of Drosophila in the wild.</title>
        <authorList>
            <person name="Mure A."/>
            <person name="Sugiura Y."/>
            <person name="Maeda R."/>
            <person name="Honda K."/>
            <person name="Sakurai N."/>
            <person name="Takahashi Y."/>
            <person name="Watada M."/>
            <person name="Katoh T."/>
            <person name="Gotoh A."/>
            <person name="Gotoh Y."/>
            <person name="Taniguchi I."/>
            <person name="Nakamura K."/>
            <person name="Hayashi T."/>
            <person name="Katayama T."/>
            <person name="Uemura T."/>
            <person name="Hattori Y."/>
        </authorList>
    </citation>
    <scope>NUCLEOTIDE SEQUENCE [LARGE SCALE GENOMIC DNA]</scope>
    <source>
        <strain evidence="11 12">SC-9</strain>
    </source>
</reference>
<comment type="subcellular location">
    <subcellularLocation>
        <location evidence="1">Membrane</location>
        <topology evidence="1">Multi-pass membrane protein</topology>
    </subcellularLocation>
</comment>
<feature type="transmembrane region" description="Helical" evidence="9">
    <location>
        <begin position="426"/>
        <end position="447"/>
    </location>
</feature>
<sequence>MEDPLDIKNDIQHVEASTAAPKSKDDAGNNDFIANYIGLASNDARDINDDEKIMSLSTGLKLYPKAIMWSVIVSSSLIMEGYDLALLSNFYALPAFKDKFGVLGSDGTREVPSKWQTGLTMCVNCGEIIGLQFAGWFADNLGYKKTMGTFLVFVTGFLFILFFAPTLAVLAVGEILIGICFGCFQTMAVNYASDVCPLALRYYLTTYINICWVFGQLVASGVLRAKANDSTDWAYKVPYAIQWIWPVPIFIGILFAPESPWWLVKKGKYAQAKNSIKRLLTQHEDQPDINITSENMIKFMKLTNDLEKEKNEGTSYLDCFKGVDLRRTEITVVAWLFQNECGNALMVYSTYFFQQAGLSTDYSFDFTIIMYALGIAGCLCSWFLSKFTGRFEIYFGGLATMFILMFVTGCLGLAPKHLDGPKWAVGSLLIIACFVYDMTLGPVCYAIVSEMASTRLRIKTVIISRNIYNIGGIFNAIVTPYMLNPQSWDWSSKTGFFWAGSCFLGMIWAWFRLPETKGRTFVELDMLFEHKVPARKFKSTEVDPFSEEHLTKLKNEEDYNLVKKEIEDFS</sequence>
<keyword evidence="4" id="KW-0762">Sugar transport</keyword>
<keyword evidence="7 9" id="KW-0472">Membrane</keyword>
<proteinExistence type="inferred from homology"/>
<feature type="domain" description="Major facilitator superfamily (MFS) profile" evidence="10">
    <location>
        <begin position="69"/>
        <end position="517"/>
    </location>
</feature>
<accession>A0AAV5QKP3</accession>
<feature type="transmembrane region" description="Helical" evidence="9">
    <location>
        <begin position="467"/>
        <end position="483"/>
    </location>
</feature>
<evidence type="ECO:0000313" key="12">
    <source>
        <dbReference type="Proteomes" id="UP001360560"/>
    </source>
</evidence>
<dbReference type="GO" id="GO:0016020">
    <property type="term" value="C:membrane"/>
    <property type="evidence" value="ECO:0007669"/>
    <property type="project" value="UniProtKB-SubCell"/>
</dbReference>
<protein>
    <submittedName>
        <fullName evidence="11">Alpha-glucoside permease</fullName>
    </submittedName>
</protein>